<dbReference type="GO" id="GO:0003677">
    <property type="term" value="F:DNA binding"/>
    <property type="evidence" value="ECO:0007669"/>
    <property type="project" value="UniProtKB-KW"/>
</dbReference>
<evidence type="ECO:0000256" key="1">
    <source>
        <dbReference type="ARBA" id="ARBA00022491"/>
    </source>
</evidence>
<keyword evidence="3" id="KW-0238">DNA-binding</keyword>
<feature type="domain" description="HTH merR-type" evidence="5">
    <location>
        <begin position="4"/>
        <end position="73"/>
    </location>
</feature>
<dbReference type="PROSITE" id="PS50937">
    <property type="entry name" value="HTH_MERR_2"/>
    <property type="match status" value="1"/>
</dbReference>
<gene>
    <name evidence="6" type="ORF">J41TS4_33220</name>
</gene>
<dbReference type="InterPro" id="IPR047057">
    <property type="entry name" value="MerR_fam"/>
</dbReference>
<keyword evidence="2" id="KW-0805">Transcription regulation</keyword>
<dbReference type="AlphaFoldDB" id="A0A919Y325"/>
<evidence type="ECO:0000256" key="3">
    <source>
        <dbReference type="ARBA" id="ARBA00023125"/>
    </source>
</evidence>
<organism evidence="6 7">
    <name type="scientific">Paenibacillus apis</name>
    <dbReference type="NCBI Taxonomy" id="1792174"/>
    <lineage>
        <taxon>Bacteria</taxon>
        <taxon>Bacillati</taxon>
        <taxon>Bacillota</taxon>
        <taxon>Bacilli</taxon>
        <taxon>Bacillales</taxon>
        <taxon>Paenibacillaceae</taxon>
        <taxon>Paenibacillus</taxon>
    </lineage>
</organism>
<protein>
    <recommendedName>
        <fullName evidence="5">HTH merR-type domain-containing protein</fullName>
    </recommendedName>
</protein>
<dbReference type="SUPFAM" id="SSF46955">
    <property type="entry name" value="Putative DNA-binding domain"/>
    <property type="match status" value="1"/>
</dbReference>
<reference evidence="6" key="1">
    <citation type="submission" date="2021-03" db="EMBL/GenBank/DDBJ databases">
        <title>Antimicrobial resistance genes in bacteria isolated from Japanese honey, and their potential for conferring macrolide and lincosamide resistance in the American foulbrood pathogen Paenibacillus larvae.</title>
        <authorList>
            <person name="Okamoto M."/>
            <person name="Kumagai M."/>
            <person name="Kanamori H."/>
            <person name="Takamatsu D."/>
        </authorList>
    </citation>
    <scope>NUCLEOTIDE SEQUENCE</scope>
    <source>
        <strain evidence="6">J41TS4</strain>
    </source>
</reference>
<comment type="caution">
    <text evidence="6">The sequence shown here is derived from an EMBL/GenBank/DDBJ whole genome shotgun (WGS) entry which is preliminary data.</text>
</comment>
<dbReference type="InterPro" id="IPR000551">
    <property type="entry name" value="MerR-type_HTH_dom"/>
</dbReference>
<dbReference type="PANTHER" id="PTHR30204:SF69">
    <property type="entry name" value="MERR-FAMILY TRANSCRIPTIONAL REGULATOR"/>
    <property type="match status" value="1"/>
</dbReference>
<dbReference type="InterPro" id="IPR009061">
    <property type="entry name" value="DNA-bd_dom_put_sf"/>
</dbReference>
<dbReference type="Gene3D" id="1.10.1660.10">
    <property type="match status" value="1"/>
</dbReference>
<dbReference type="CDD" id="cd00592">
    <property type="entry name" value="HTH_MerR-like"/>
    <property type="match status" value="1"/>
</dbReference>
<evidence type="ECO:0000313" key="7">
    <source>
        <dbReference type="Proteomes" id="UP000678895"/>
    </source>
</evidence>
<dbReference type="EMBL" id="BORS01000011">
    <property type="protein sequence ID" value="GIO43564.1"/>
    <property type="molecule type" value="Genomic_DNA"/>
</dbReference>
<evidence type="ECO:0000256" key="4">
    <source>
        <dbReference type="ARBA" id="ARBA00023163"/>
    </source>
</evidence>
<dbReference type="RefSeq" id="WP_301628763.1">
    <property type="nucleotide sequence ID" value="NZ_BORS01000011.1"/>
</dbReference>
<dbReference type="Proteomes" id="UP000678895">
    <property type="component" value="Unassembled WGS sequence"/>
</dbReference>
<sequence length="322" mass="37588">MSELIKIRDISLNYNISTRALKYYEDMGLLSSTRSEDYAYRMYDKLAIKRLEQILILRKLNISIKDIQRIFDSTGSQVVLDVLENKVSDIDEEVALLHELKSIVLEFIAQIKKANFAKDADVRLLYEKAQEIEGQLIHVDYNGKPADVNRLIEITEKLDRKIPDVMIVRIPKFLALTSQYQDFGDLFNEASLMFWMDRHRQLEQKIIFDCADFLCRKSDGKFRWLYSVQECVKEMDTAPYEAVEFEGGLYASAVCIDGDDNSIMKVEHKILKWLEKTNFMLDSERDIMGNMTYNDEEVRKGLGYEQLQRYVPIKLKEEGLAP</sequence>
<dbReference type="Pfam" id="PF13411">
    <property type="entry name" value="MerR_1"/>
    <property type="match status" value="1"/>
</dbReference>
<name>A0A919Y325_9BACL</name>
<dbReference type="PANTHER" id="PTHR30204">
    <property type="entry name" value="REDOX-CYCLING DRUG-SENSING TRANSCRIPTIONAL ACTIVATOR SOXR"/>
    <property type="match status" value="1"/>
</dbReference>
<evidence type="ECO:0000313" key="6">
    <source>
        <dbReference type="EMBL" id="GIO43564.1"/>
    </source>
</evidence>
<accession>A0A919Y325</accession>
<dbReference type="GO" id="GO:0003700">
    <property type="term" value="F:DNA-binding transcription factor activity"/>
    <property type="evidence" value="ECO:0007669"/>
    <property type="project" value="InterPro"/>
</dbReference>
<dbReference type="SMART" id="SM00422">
    <property type="entry name" value="HTH_MERR"/>
    <property type="match status" value="1"/>
</dbReference>
<keyword evidence="1" id="KW-0678">Repressor</keyword>
<evidence type="ECO:0000256" key="2">
    <source>
        <dbReference type="ARBA" id="ARBA00023015"/>
    </source>
</evidence>
<keyword evidence="4" id="KW-0804">Transcription</keyword>
<keyword evidence="7" id="KW-1185">Reference proteome</keyword>
<proteinExistence type="predicted"/>
<evidence type="ECO:0000259" key="5">
    <source>
        <dbReference type="PROSITE" id="PS50937"/>
    </source>
</evidence>